<dbReference type="Proteomes" id="UP000640614">
    <property type="component" value="Unassembled WGS sequence"/>
</dbReference>
<comment type="caution">
    <text evidence="2">The sequence shown here is derived from an EMBL/GenBank/DDBJ whole genome shotgun (WGS) entry which is preliminary data.</text>
</comment>
<keyword evidence="1" id="KW-1133">Transmembrane helix</keyword>
<evidence type="ECO:0000313" key="3">
    <source>
        <dbReference type="Proteomes" id="UP000640614"/>
    </source>
</evidence>
<evidence type="ECO:0000256" key="1">
    <source>
        <dbReference type="SAM" id="Phobius"/>
    </source>
</evidence>
<reference evidence="2 3" key="1">
    <citation type="submission" date="2018-07" db="EMBL/GenBank/DDBJ databases">
        <title>Genome assembly of strain KB82.</title>
        <authorList>
            <person name="Kukolya J."/>
            <person name="Horvath B."/>
            <person name="Nagy I."/>
            <person name="Toth A."/>
        </authorList>
    </citation>
    <scope>NUCLEOTIDE SEQUENCE [LARGE SCALE GENOMIC DNA]</scope>
    <source>
        <strain evidence="2 3">Kb82</strain>
    </source>
</reference>
<evidence type="ECO:0008006" key="4">
    <source>
        <dbReference type="Google" id="ProtNLM"/>
    </source>
</evidence>
<protein>
    <recommendedName>
        <fullName evidence="4">TRAP-type C4-dicarboxylate transport system, small permease component</fullName>
    </recommendedName>
</protein>
<dbReference type="RefSeq" id="WP_194140410.1">
    <property type="nucleotide sequence ID" value="NZ_PRDM01000005.1"/>
</dbReference>
<dbReference type="EMBL" id="PRDM01000005">
    <property type="protein sequence ID" value="MBE8727247.1"/>
    <property type="molecule type" value="Genomic_DNA"/>
</dbReference>
<gene>
    <name evidence="2" type="ORF">C4F50_20220</name>
</gene>
<keyword evidence="1" id="KW-0472">Membrane</keyword>
<evidence type="ECO:0000313" key="2">
    <source>
        <dbReference type="EMBL" id="MBE8727247.1"/>
    </source>
</evidence>
<keyword evidence="3" id="KW-1185">Reference proteome</keyword>
<accession>A0ABR9TPE9</accession>
<keyword evidence="1" id="KW-0812">Transmembrane</keyword>
<name>A0ABR9TPE9_9FLAO</name>
<feature type="transmembrane region" description="Helical" evidence="1">
    <location>
        <begin position="120"/>
        <end position="138"/>
    </location>
</feature>
<proteinExistence type="predicted"/>
<sequence>MYLKHIKVITIAVSLLVLGISLTQNVLVFSFNNEIKTAASFDYFFMGAIALMGGGTLEQIIWLANPLSLIAIRQLVKNDGKAVWYSLIALSLAISFFFWNEILGSESGSMAKIISLEPGYYLWVLSILLLTIGIFINFRTSLKTILQS</sequence>
<organism evidence="2 3">
    <name type="scientific">Flavobacterium hungaricum</name>
    <dbReference type="NCBI Taxonomy" id="2082725"/>
    <lineage>
        <taxon>Bacteria</taxon>
        <taxon>Pseudomonadati</taxon>
        <taxon>Bacteroidota</taxon>
        <taxon>Flavobacteriia</taxon>
        <taxon>Flavobacteriales</taxon>
        <taxon>Flavobacteriaceae</taxon>
        <taxon>Flavobacterium</taxon>
    </lineage>
</organism>
<feature type="transmembrane region" description="Helical" evidence="1">
    <location>
        <begin position="82"/>
        <end position="100"/>
    </location>
</feature>
<feature type="transmembrane region" description="Helical" evidence="1">
    <location>
        <begin position="43"/>
        <end position="70"/>
    </location>
</feature>